<dbReference type="EMBL" id="WXYO01000010">
    <property type="protein sequence ID" value="NAS14407.1"/>
    <property type="molecule type" value="Genomic_DNA"/>
</dbReference>
<dbReference type="Pfam" id="PF14121">
    <property type="entry name" value="Porin_10"/>
    <property type="match status" value="1"/>
</dbReference>
<evidence type="ECO:0000313" key="2">
    <source>
        <dbReference type="EMBL" id="NAS14407.1"/>
    </source>
</evidence>
<feature type="signal peptide" evidence="1">
    <location>
        <begin position="1"/>
        <end position="18"/>
    </location>
</feature>
<dbReference type="InterPro" id="IPR025631">
    <property type="entry name" value="Porin_10"/>
</dbReference>
<proteinExistence type="predicted"/>
<evidence type="ECO:0000256" key="1">
    <source>
        <dbReference type="SAM" id="SignalP"/>
    </source>
</evidence>
<reference evidence="2 3" key="1">
    <citation type="submission" date="2020-01" db="EMBL/GenBank/DDBJ databases">
        <title>Bacteria diversity of Porities sp.</title>
        <authorList>
            <person name="Wang G."/>
        </authorList>
    </citation>
    <scope>NUCLEOTIDE SEQUENCE [LARGE SCALE GENOMIC DNA]</scope>
    <source>
        <strain evidence="2 3">R33</strain>
    </source>
</reference>
<sequence>MRYLPLLLLAICSQILFAQEDSIPPQRATDSLPPAIKGVRSLPAESAEITIKDYKIISHSRDTIYLDTTLTIKKEYRYNYIKKDDFELMPFANVGQPYNYLGVDFERVNPFPRLGATARHFNYLEVEDIEYFNVATPMTELFFKTTFEQGQLLDAMLTFNTSRRLNFSIAYKGFRSLGKYQFNQVESGNFRTTFNYLTANGRYSIRGHIAAQDIDTEENGGLLDKELQFESEDPEFQDRSRIDVVLTDATSKILGKRYFMEHQYKLLRKVKDSSQKELTALAIGHQFNYETKFYQFMQAARNDFFGDENSVILTPINDKASLKIMYNEVSATFSNRILGELKGYAGLYNYNYFFDSILLTGDGQQIDNQLEGEEIMVGASYAKKIGDFLVNGKGAYTVSGELTSSILDASAGYVINDKHHLTASIHSSSRLPDFNFLLYQSEYQNYNWQNTATFENQSVNSLQFKLESSFWGNLSAKYTTIDNYTYFSSDATAEQIELGQENAFVTPKQEGNSVNHLKLKYNKEFRLGKWALNNTVMYQNVSQTNTVLNVPELVTRNTLYFSSDVFKKAMYIQTGVTFKYFTEYTMDAYNPLLGEFYIQNREELGGFPMLDFFINAKIRQTRVYLKAEHFNSSFTGNTFYAAPNYPYRDFVIRFGLVWNFFS</sequence>
<dbReference type="RefSeq" id="WP_161437456.1">
    <property type="nucleotide sequence ID" value="NZ_WXYO01000010.1"/>
</dbReference>
<gene>
    <name evidence="2" type="ORF">GTQ38_20515</name>
</gene>
<keyword evidence="1" id="KW-0732">Signal</keyword>
<evidence type="ECO:0008006" key="4">
    <source>
        <dbReference type="Google" id="ProtNLM"/>
    </source>
</evidence>
<dbReference type="AlphaFoldDB" id="A0A6L9EHY6"/>
<name>A0A6L9EHY6_9FLAO</name>
<dbReference type="Proteomes" id="UP000475249">
    <property type="component" value="Unassembled WGS sequence"/>
</dbReference>
<feature type="chain" id="PRO_5026819666" description="Porin" evidence="1">
    <location>
        <begin position="19"/>
        <end position="662"/>
    </location>
</feature>
<accession>A0A6L9EHY6</accession>
<keyword evidence="3" id="KW-1185">Reference proteome</keyword>
<comment type="caution">
    <text evidence="2">The sequence shown here is derived from an EMBL/GenBank/DDBJ whole genome shotgun (WGS) entry which is preliminary data.</text>
</comment>
<organism evidence="2 3">
    <name type="scientific">Poritiphilus flavus</name>
    <dbReference type="NCBI Taxonomy" id="2697053"/>
    <lineage>
        <taxon>Bacteria</taxon>
        <taxon>Pseudomonadati</taxon>
        <taxon>Bacteroidota</taxon>
        <taxon>Flavobacteriia</taxon>
        <taxon>Flavobacteriales</taxon>
        <taxon>Flavobacteriaceae</taxon>
        <taxon>Poritiphilus</taxon>
    </lineage>
</organism>
<evidence type="ECO:0000313" key="3">
    <source>
        <dbReference type="Proteomes" id="UP000475249"/>
    </source>
</evidence>
<protein>
    <recommendedName>
        <fullName evidence="4">Porin</fullName>
    </recommendedName>
</protein>